<dbReference type="Proteomes" id="UP000474967">
    <property type="component" value="Unassembled WGS sequence"/>
</dbReference>
<feature type="region of interest" description="Disordered" evidence="4">
    <location>
        <begin position="1"/>
        <end position="27"/>
    </location>
</feature>
<dbReference type="InterPro" id="IPR050226">
    <property type="entry name" value="NagZ_Beta-hexosaminidase"/>
</dbReference>
<dbReference type="AlphaFoldDB" id="A0A6L9XYM3"/>
<proteinExistence type="inferred from homology"/>
<evidence type="ECO:0000259" key="5">
    <source>
        <dbReference type="Pfam" id="PF00933"/>
    </source>
</evidence>
<dbReference type="SUPFAM" id="SSF51445">
    <property type="entry name" value="(Trans)glycosidases"/>
    <property type="match status" value="1"/>
</dbReference>
<keyword evidence="7" id="KW-1185">Reference proteome</keyword>
<dbReference type="InterPro" id="IPR017853">
    <property type="entry name" value="GH"/>
</dbReference>
<evidence type="ECO:0000256" key="1">
    <source>
        <dbReference type="ARBA" id="ARBA00005336"/>
    </source>
</evidence>
<evidence type="ECO:0000313" key="7">
    <source>
        <dbReference type="Proteomes" id="UP000474967"/>
    </source>
</evidence>
<keyword evidence="2 6" id="KW-0378">Hydrolase</keyword>
<sequence length="371" mass="38585">MLAGCASPRVGTAPATPSATTQRSAPDPVTVYAESRLASMTLRQKVASLLMLHRPGVDGAALRAFVERYELGGLILMGDNIPQGMAALRAETDEISPDPGLPVLTATDEEGGIVRRLPEDSAPGAEQLKQEDPDATRAAFAGRAALLKQAGISLNFGTVADVTADPKSFIYDRVLGATPADASSRVAASVAGQKGAVLSTLKHFPGHGEVEADSHVGIPTTPVSLADWRVRDEPPFVAGVKSGADVVMFGHLVYSAVDSEPASLSAVWHRILADDVGFNGVTVTDDLRMLQDSGLPQYQDPGENAVKALAAGNTMLLFVLGADPSQDGVDPDRVIDAVVSAVSAGRIPLGQIDEDALKLLELRRSVAVGGD</sequence>
<comment type="similarity">
    <text evidence="1">Belongs to the glycosyl hydrolase 3 family.</text>
</comment>
<accession>A0A6L9XYM3</accession>
<gene>
    <name evidence="6" type="ORF">G3T36_11635</name>
</gene>
<dbReference type="Gene3D" id="3.20.20.300">
    <property type="entry name" value="Glycoside hydrolase, family 3, N-terminal domain"/>
    <property type="match status" value="1"/>
</dbReference>
<dbReference type="InterPro" id="IPR001764">
    <property type="entry name" value="Glyco_hydro_3_N"/>
</dbReference>
<dbReference type="Pfam" id="PF00933">
    <property type="entry name" value="Glyco_hydro_3"/>
    <property type="match status" value="1"/>
</dbReference>
<dbReference type="PANTHER" id="PTHR30480:SF14">
    <property type="entry name" value="HYDROLASE, PUTATIVE (AFU_ORTHOLOGUE AFUA_4G13770)-RELATED"/>
    <property type="match status" value="1"/>
</dbReference>
<dbReference type="GO" id="GO:0004553">
    <property type="term" value="F:hydrolase activity, hydrolyzing O-glycosyl compounds"/>
    <property type="evidence" value="ECO:0007669"/>
    <property type="project" value="InterPro"/>
</dbReference>
<dbReference type="GO" id="GO:0009254">
    <property type="term" value="P:peptidoglycan turnover"/>
    <property type="evidence" value="ECO:0007669"/>
    <property type="project" value="TreeGrafter"/>
</dbReference>
<keyword evidence="3" id="KW-0326">Glycosidase</keyword>
<evidence type="ECO:0000313" key="6">
    <source>
        <dbReference type="EMBL" id="NEN06520.1"/>
    </source>
</evidence>
<comment type="caution">
    <text evidence="6">The sequence shown here is derived from an EMBL/GenBank/DDBJ whole genome shotgun (WGS) entry which is preliminary data.</text>
</comment>
<dbReference type="InterPro" id="IPR036962">
    <property type="entry name" value="Glyco_hydro_3_N_sf"/>
</dbReference>
<evidence type="ECO:0000256" key="4">
    <source>
        <dbReference type="SAM" id="MobiDB-lite"/>
    </source>
</evidence>
<reference evidence="6 7" key="1">
    <citation type="journal article" date="2014" name="J. Microbiol.">
        <title>Diaminobutyricibacter tongyongensis gen. nov., sp. nov. and Homoserinibacter gongjuensis gen. nov., sp. nov. belong to the family Microbacteriaceae.</title>
        <authorList>
            <person name="Kim S.J."/>
            <person name="Ahn J.H."/>
            <person name="Weon H.Y."/>
            <person name="Hamada M."/>
            <person name="Suzuki K."/>
            <person name="Kwon S.W."/>
        </authorList>
    </citation>
    <scope>NUCLEOTIDE SEQUENCE [LARGE SCALE GENOMIC DNA]</scope>
    <source>
        <strain evidence="6 7">NBRC 108724</strain>
    </source>
</reference>
<protein>
    <submittedName>
        <fullName evidence="6">Glycoside hydrolase family 3 protein</fullName>
    </submittedName>
</protein>
<evidence type="ECO:0000256" key="2">
    <source>
        <dbReference type="ARBA" id="ARBA00022801"/>
    </source>
</evidence>
<name>A0A6L9XYM3_9MICO</name>
<dbReference type="PANTHER" id="PTHR30480">
    <property type="entry name" value="BETA-HEXOSAMINIDASE-RELATED"/>
    <property type="match status" value="1"/>
</dbReference>
<dbReference type="GO" id="GO:0005975">
    <property type="term" value="P:carbohydrate metabolic process"/>
    <property type="evidence" value="ECO:0007669"/>
    <property type="project" value="InterPro"/>
</dbReference>
<feature type="domain" description="Glycoside hydrolase family 3 N-terminal" evidence="5">
    <location>
        <begin position="41"/>
        <end position="361"/>
    </location>
</feature>
<evidence type="ECO:0000256" key="3">
    <source>
        <dbReference type="ARBA" id="ARBA00023295"/>
    </source>
</evidence>
<organism evidence="6 7">
    <name type="scientific">Leifsonia tongyongensis</name>
    <dbReference type="NCBI Taxonomy" id="1268043"/>
    <lineage>
        <taxon>Bacteria</taxon>
        <taxon>Bacillati</taxon>
        <taxon>Actinomycetota</taxon>
        <taxon>Actinomycetes</taxon>
        <taxon>Micrococcales</taxon>
        <taxon>Microbacteriaceae</taxon>
        <taxon>Leifsonia</taxon>
    </lineage>
</organism>
<dbReference type="EMBL" id="JAAGWY010000002">
    <property type="protein sequence ID" value="NEN06520.1"/>
    <property type="molecule type" value="Genomic_DNA"/>
</dbReference>
<feature type="compositionally biased region" description="Polar residues" evidence="4">
    <location>
        <begin position="15"/>
        <end position="24"/>
    </location>
</feature>